<dbReference type="AlphaFoldDB" id="A0A7Y4E4G5"/>
<feature type="region of interest" description="Disordered" evidence="1">
    <location>
        <begin position="310"/>
        <end position="333"/>
    </location>
</feature>
<sequence length="568" mass="62276">MAKQFVARKTEQQKVICMAPDVCLTQVGNAVVPLPYQISESLDKAENTAKTVLFNSGESFVKNSDSKSVTGDTKGSVKGGVVSGTKGAKSEPLSFSSSVMVEGQALLRVGDLVKMNNGNTIGKVQGNESGSAARINDDGKVEGSTTTSEYDKYMYLFGDDVSDETRQKIEDKFGLDNLFPETSKFLDSPKEYAQNIWAETQQQVIGSVSDVHEDLTQFYQEFKNDPFTATKNRIARKSMEQIKALSDIGDSAVSWGNQQVSLYSEAVELGGELLKDGQVERTASILAVSVMSTAADIFEPRAKLKVIKKLNGRQNKGSGNNNNQGKDGAKSKGVPCRSITIDLDCTGYPKEVPLFTMKASPSTWEVRTESRTDKRDTLVKALTDHLERTGTQDNAVNRQFQKVYDISPQKMSSMGAKEFAETLEKKVGSSLKGGPNSAVLPIHHLQPSWAGGLDSGDNLAPLDYYDHTAAGNPNTIHKWWNRKLKGQQESLRKKLKACDKKRASSGHQSKKNGKNKDKNKNMEDFMKNKDGTTRDLTERSITQISRKLTKLTPPVTLEVEMTCPAATP</sequence>
<dbReference type="RefSeq" id="WP_171359422.1">
    <property type="nucleotide sequence ID" value="NZ_VTYN01000061.1"/>
</dbReference>
<feature type="region of interest" description="Disordered" evidence="1">
    <location>
        <begin position="64"/>
        <end position="91"/>
    </location>
</feature>
<protein>
    <submittedName>
        <fullName evidence="2">DUF4150 domain-containing protein</fullName>
    </submittedName>
</protein>
<accession>A0A7Y4E4G5</accession>
<feature type="compositionally biased region" description="Basic and acidic residues" evidence="1">
    <location>
        <begin position="514"/>
        <end position="538"/>
    </location>
</feature>
<proteinExistence type="predicted"/>
<evidence type="ECO:0000313" key="3">
    <source>
        <dbReference type="Proteomes" id="UP000572072"/>
    </source>
</evidence>
<evidence type="ECO:0000313" key="2">
    <source>
        <dbReference type="EMBL" id="NOH51237.1"/>
    </source>
</evidence>
<gene>
    <name evidence="2" type="ORF">F0262_24880</name>
</gene>
<feature type="compositionally biased region" description="Low complexity" evidence="1">
    <location>
        <begin position="312"/>
        <end position="326"/>
    </location>
</feature>
<dbReference type="EMBL" id="VTYN01000061">
    <property type="protein sequence ID" value="NOH51237.1"/>
    <property type="molecule type" value="Genomic_DNA"/>
</dbReference>
<organism evidence="2 3">
    <name type="scientific">Vibrio rotiferianus</name>
    <dbReference type="NCBI Taxonomy" id="190895"/>
    <lineage>
        <taxon>Bacteria</taxon>
        <taxon>Pseudomonadati</taxon>
        <taxon>Pseudomonadota</taxon>
        <taxon>Gammaproteobacteria</taxon>
        <taxon>Vibrionales</taxon>
        <taxon>Vibrionaceae</taxon>
        <taxon>Vibrio</taxon>
    </lineage>
</organism>
<feature type="compositionally biased region" description="Basic and acidic residues" evidence="1">
    <location>
        <begin position="490"/>
        <end position="502"/>
    </location>
</feature>
<name>A0A7Y4E4G5_9VIBR</name>
<dbReference type="Proteomes" id="UP000572072">
    <property type="component" value="Unassembled WGS sequence"/>
</dbReference>
<evidence type="ECO:0000256" key="1">
    <source>
        <dbReference type="SAM" id="MobiDB-lite"/>
    </source>
</evidence>
<comment type="caution">
    <text evidence="2">The sequence shown here is derived from an EMBL/GenBank/DDBJ whole genome shotgun (WGS) entry which is preliminary data.</text>
</comment>
<dbReference type="Pfam" id="PF13665">
    <property type="entry name" value="Tox-PAAR-like"/>
    <property type="match status" value="1"/>
</dbReference>
<dbReference type="CDD" id="cd14740">
    <property type="entry name" value="PAAR_4"/>
    <property type="match status" value="1"/>
</dbReference>
<feature type="region of interest" description="Disordered" evidence="1">
    <location>
        <begin position="490"/>
        <end position="539"/>
    </location>
</feature>
<reference evidence="2 3" key="1">
    <citation type="submission" date="2019-08" db="EMBL/GenBank/DDBJ databases">
        <title>Draft genome sequencing and comparative genomics of hatchery-associated Vibrios.</title>
        <authorList>
            <person name="Kehlet-Delgado H."/>
            <person name="Mueller R.S."/>
        </authorList>
    </citation>
    <scope>NUCLEOTIDE SEQUENCE [LARGE SCALE GENOMIC DNA]</scope>
    <source>
        <strain evidence="2 3">00-78-3</strain>
    </source>
</reference>